<keyword evidence="2" id="KW-0862">Zinc</keyword>
<name>A0A1V8TAF0_9PEZI</name>
<dbReference type="STRING" id="1507870.A0A1V8TAF0"/>
<gene>
    <name evidence="7" type="ORF">B0A48_06253</name>
</gene>
<protein>
    <submittedName>
        <fullName evidence="7">Uncharacterized protein</fullName>
    </submittedName>
</protein>
<dbReference type="InterPro" id="IPR052360">
    <property type="entry name" value="Transcr_Regulatory_Proteins"/>
</dbReference>
<evidence type="ECO:0000256" key="2">
    <source>
        <dbReference type="ARBA" id="ARBA00022833"/>
    </source>
</evidence>
<keyword evidence="3" id="KW-0805">Transcription regulation</keyword>
<reference evidence="8" key="1">
    <citation type="submission" date="2017-03" db="EMBL/GenBank/DDBJ databases">
        <title>Genomes of endolithic fungi from Antarctica.</title>
        <authorList>
            <person name="Coleine C."/>
            <person name="Masonjones S."/>
            <person name="Stajich J.E."/>
        </authorList>
    </citation>
    <scope>NUCLEOTIDE SEQUENCE [LARGE SCALE GENOMIC DNA]</scope>
    <source>
        <strain evidence="8">CCFEE 5527</strain>
    </source>
</reference>
<evidence type="ECO:0000256" key="6">
    <source>
        <dbReference type="ARBA" id="ARBA00023242"/>
    </source>
</evidence>
<dbReference type="OrthoDB" id="2593732at2759"/>
<sequence length="228" mass="25263">MHALIAQADCPAKPWTRLRLTKDTAANASILPPASKLAWTMRVTDLFAYEYFRKETAEPLQLIQPAGAWVRLALQMSLESDAVLRAIMAVGVAHRACISATNASLSVLMLTEDAVLARKLYGEALTALQRYIEKAKHRAASIEPILVVSLLLITFETIFQDRYVAFAHFRLAQKLVDQLHDTKSTEESKPKVQSCAAATQLSATFDRLRGELTPLLDSMQITDTAPLR</sequence>
<evidence type="ECO:0000313" key="7">
    <source>
        <dbReference type="EMBL" id="OQO08383.1"/>
    </source>
</evidence>
<evidence type="ECO:0000256" key="4">
    <source>
        <dbReference type="ARBA" id="ARBA00023125"/>
    </source>
</evidence>
<accession>A0A1V8TAF0</accession>
<dbReference type="AlphaFoldDB" id="A0A1V8TAF0"/>
<dbReference type="InterPro" id="IPR021858">
    <property type="entry name" value="Fun_TF"/>
</dbReference>
<dbReference type="PANTHER" id="PTHR36206">
    <property type="entry name" value="ASPERCRYPTIN BIOSYNTHESIS CLUSTER-SPECIFIC TRANSCRIPTION REGULATOR ATNN-RELATED"/>
    <property type="match status" value="1"/>
</dbReference>
<keyword evidence="5" id="KW-0804">Transcription</keyword>
<dbReference type="GO" id="GO:0003677">
    <property type="term" value="F:DNA binding"/>
    <property type="evidence" value="ECO:0007669"/>
    <property type="project" value="UniProtKB-KW"/>
</dbReference>
<dbReference type="Pfam" id="PF11951">
    <property type="entry name" value="Fungal_trans_2"/>
    <property type="match status" value="1"/>
</dbReference>
<dbReference type="PANTHER" id="PTHR36206:SF12">
    <property type="entry name" value="ASPERCRYPTIN BIOSYNTHESIS CLUSTER-SPECIFIC TRANSCRIPTION REGULATOR ATNN-RELATED"/>
    <property type="match status" value="1"/>
</dbReference>
<keyword evidence="6" id="KW-0539">Nucleus</keyword>
<keyword evidence="8" id="KW-1185">Reference proteome</keyword>
<organism evidence="7 8">
    <name type="scientific">Cryoendolithus antarcticus</name>
    <dbReference type="NCBI Taxonomy" id="1507870"/>
    <lineage>
        <taxon>Eukaryota</taxon>
        <taxon>Fungi</taxon>
        <taxon>Dikarya</taxon>
        <taxon>Ascomycota</taxon>
        <taxon>Pezizomycotina</taxon>
        <taxon>Dothideomycetes</taxon>
        <taxon>Dothideomycetidae</taxon>
        <taxon>Cladosporiales</taxon>
        <taxon>Cladosporiaceae</taxon>
        <taxon>Cryoendolithus</taxon>
    </lineage>
</organism>
<dbReference type="EMBL" id="NAJO01000012">
    <property type="protein sequence ID" value="OQO08383.1"/>
    <property type="molecule type" value="Genomic_DNA"/>
</dbReference>
<dbReference type="GO" id="GO:0046872">
    <property type="term" value="F:metal ion binding"/>
    <property type="evidence" value="ECO:0007669"/>
    <property type="project" value="UniProtKB-KW"/>
</dbReference>
<dbReference type="InParanoid" id="A0A1V8TAF0"/>
<evidence type="ECO:0000313" key="8">
    <source>
        <dbReference type="Proteomes" id="UP000192596"/>
    </source>
</evidence>
<evidence type="ECO:0000256" key="5">
    <source>
        <dbReference type="ARBA" id="ARBA00023163"/>
    </source>
</evidence>
<keyword evidence="4" id="KW-0238">DNA-binding</keyword>
<evidence type="ECO:0000256" key="3">
    <source>
        <dbReference type="ARBA" id="ARBA00023015"/>
    </source>
</evidence>
<comment type="caution">
    <text evidence="7">The sequence shown here is derived from an EMBL/GenBank/DDBJ whole genome shotgun (WGS) entry which is preliminary data.</text>
</comment>
<keyword evidence="1" id="KW-0479">Metal-binding</keyword>
<evidence type="ECO:0000256" key="1">
    <source>
        <dbReference type="ARBA" id="ARBA00022723"/>
    </source>
</evidence>
<dbReference type="Proteomes" id="UP000192596">
    <property type="component" value="Unassembled WGS sequence"/>
</dbReference>
<proteinExistence type="predicted"/>